<dbReference type="EMBL" id="JAZGQO010000002">
    <property type="protein sequence ID" value="KAK6192537.1"/>
    <property type="molecule type" value="Genomic_DNA"/>
</dbReference>
<dbReference type="PANTHER" id="PTHR32123:SF13">
    <property type="entry name" value="BICAUDAL D-RELATED PROTEIN HOMOLOG"/>
    <property type="match status" value="1"/>
</dbReference>
<protein>
    <submittedName>
        <fullName evidence="4">Uncharacterized protein</fullName>
    </submittedName>
</protein>
<feature type="coiled-coil region" evidence="2">
    <location>
        <begin position="57"/>
        <end position="102"/>
    </location>
</feature>
<proteinExistence type="predicted"/>
<dbReference type="InterPro" id="IPR051149">
    <property type="entry name" value="Spindly/BICDR_Dynein_Adapter"/>
</dbReference>
<dbReference type="PANTHER" id="PTHR32123">
    <property type="entry name" value="BICD FAMILY-LIKE CARGO ADAPTER"/>
    <property type="match status" value="1"/>
</dbReference>
<evidence type="ECO:0000256" key="1">
    <source>
        <dbReference type="ARBA" id="ARBA00023054"/>
    </source>
</evidence>
<organism evidence="4 5">
    <name type="scientific">Patella caerulea</name>
    <name type="common">Rayed Mediterranean limpet</name>
    <dbReference type="NCBI Taxonomy" id="87958"/>
    <lineage>
        <taxon>Eukaryota</taxon>
        <taxon>Metazoa</taxon>
        <taxon>Spiralia</taxon>
        <taxon>Lophotrochozoa</taxon>
        <taxon>Mollusca</taxon>
        <taxon>Gastropoda</taxon>
        <taxon>Patellogastropoda</taxon>
        <taxon>Patelloidea</taxon>
        <taxon>Patellidae</taxon>
        <taxon>Patella</taxon>
    </lineage>
</organism>
<keyword evidence="1 2" id="KW-0175">Coiled coil</keyword>
<dbReference type="AlphaFoldDB" id="A0AAN8KCC8"/>
<evidence type="ECO:0000313" key="5">
    <source>
        <dbReference type="Proteomes" id="UP001347796"/>
    </source>
</evidence>
<comment type="caution">
    <text evidence="4">The sequence shown here is derived from an EMBL/GenBank/DDBJ whole genome shotgun (WGS) entry which is preliminary data.</text>
</comment>
<sequence>MSLLMDEELQHQVEMYNMEDGGREEDGEGGIPEEEEPDVYSQLEQRERDLLLAAELGKALLEKNQDLEKKAEQASDEFSHRIEELEQEKYGLHLRLEKMEMEYENTVKELQYDINHLHQQLEDNQHNSLLGDKERSHTIRDLVQQNERLTEQIRQCNVREEELGEEIQKLKDKIAIRHTNSSEHHSQLDLMRQEIELLTERKADLERRVYSLNQDKLSNTCSLEETQERILLLERQSIEKDVQINKQTRELVELQETNMHLQATIDHITLHRSSDNNKADQSQTLFNELSQLSSGTEHEHARTPSTSNGSDQLSLNDSWQRSMSAEMLDMDDFECDDDIELPGLLAHSTMSPDLDFLPEFPRPVAPALDCEDDLMRKVVLDVFKQLKKMIAEIRGEEISSFCSSFDDDPSSRGDKAAQLVGLLGELRDLMEDMQMFPCRKSDAMGLDSRAVAGMEEHIGELQRELDMTQRHLEQNQLDLQLRDEQLEQKNREFSNMAHKLQAQHSQLMAVRSERDQLQNNQLPDLTSNDVVEQARKERDETSLKNHELETELVQCKMEMMNLNNQLLAAIRQKVLLSQELDQWQADMEELLDVQLHKRIQEESDKEQVEVKLEQMSKNKSPGNFFTRNIKKHAS</sequence>
<feature type="region of interest" description="Disordered" evidence="3">
    <location>
        <begin position="292"/>
        <end position="315"/>
    </location>
</feature>
<feature type="compositionally biased region" description="Polar residues" evidence="3">
    <location>
        <begin position="303"/>
        <end position="315"/>
    </location>
</feature>
<name>A0AAN8KCC8_PATCE</name>
<gene>
    <name evidence="4" type="ORF">SNE40_003987</name>
</gene>
<evidence type="ECO:0000256" key="2">
    <source>
        <dbReference type="SAM" id="Coils"/>
    </source>
</evidence>
<dbReference type="Proteomes" id="UP001347796">
    <property type="component" value="Unassembled WGS sequence"/>
</dbReference>
<feature type="compositionally biased region" description="Acidic residues" evidence="3">
    <location>
        <begin position="22"/>
        <end position="38"/>
    </location>
</feature>
<keyword evidence="5" id="KW-1185">Reference proteome</keyword>
<evidence type="ECO:0000313" key="4">
    <source>
        <dbReference type="EMBL" id="KAK6192537.1"/>
    </source>
</evidence>
<feature type="region of interest" description="Disordered" evidence="3">
    <location>
        <begin position="612"/>
        <end position="634"/>
    </location>
</feature>
<evidence type="ECO:0000256" key="3">
    <source>
        <dbReference type="SAM" id="MobiDB-lite"/>
    </source>
</evidence>
<feature type="coiled-coil region" evidence="2">
    <location>
        <begin position="139"/>
        <end position="215"/>
    </location>
</feature>
<feature type="compositionally biased region" description="Polar residues" evidence="3">
    <location>
        <begin position="617"/>
        <end position="626"/>
    </location>
</feature>
<reference evidence="4 5" key="1">
    <citation type="submission" date="2024-01" db="EMBL/GenBank/DDBJ databases">
        <title>The genome of the rayed Mediterranean limpet Patella caerulea (Linnaeus, 1758).</title>
        <authorList>
            <person name="Anh-Thu Weber A."/>
            <person name="Halstead-Nussloch G."/>
        </authorList>
    </citation>
    <scope>NUCLEOTIDE SEQUENCE [LARGE SCALE GENOMIC DNA]</scope>
    <source>
        <strain evidence="4">AATW-2023a</strain>
        <tissue evidence="4">Whole specimen</tissue>
    </source>
</reference>
<feature type="region of interest" description="Disordered" evidence="3">
    <location>
        <begin position="17"/>
        <end position="42"/>
    </location>
</feature>
<accession>A0AAN8KCC8</accession>